<name>A0A2A4F2K6_9BURK</name>
<keyword evidence="1" id="KW-0732">Signal</keyword>
<protein>
    <submittedName>
        <fullName evidence="2">Uncharacterized protein</fullName>
    </submittedName>
</protein>
<dbReference type="AlphaFoldDB" id="A0A2A4F2K6"/>
<sequence>MSLSSRVFIVLCTVLLFMQGASAHVSIARGDHVVAHSLAGVEHSQVVSDEAVHCAGMHCADGHGPCCMTMCGAHCGALFAALRFEPWTSTATLPLPLADPHRVGVSYAPLLRPPIA</sequence>
<dbReference type="Proteomes" id="UP000218022">
    <property type="component" value="Unassembled WGS sequence"/>
</dbReference>
<evidence type="ECO:0000313" key="2">
    <source>
        <dbReference type="EMBL" id="PCE28083.1"/>
    </source>
</evidence>
<dbReference type="EMBL" id="MTZV01000002">
    <property type="protein sequence ID" value="PCE28083.1"/>
    <property type="molecule type" value="Genomic_DNA"/>
</dbReference>
<comment type="caution">
    <text evidence="2">The sequence shown here is derived from an EMBL/GenBank/DDBJ whole genome shotgun (WGS) entry which is preliminary data.</text>
</comment>
<gene>
    <name evidence="2" type="ORF">BWP39_06130</name>
</gene>
<feature type="signal peptide" evidence="1">
    <location>
        <begin position="1"/>
        <end position="23"/>
    </location>
</feature>
<evidence type="ECO:0000256" key="1">
    <source>
        <dbReference type="SAM" id="SignalP"/>
    </source>
</evidence>
<evidence type="ECO:0000313" key="3">
    <source>
        <dbReference type="Proteomes" id="UP000218022"/>
    </source>
</evidence>
<accession>A0A2A4F2K6</accession>
<organism evidence="2 3">
    <name type="scientific">Paraburkholderia acidicola</name>
    <dbReference type="NCBI Taxonomy" id="1912599"/>
    <lineage>
        <taxon>Bacteria</taxon>
        <taxon>Pseudomonadati</taxon>
        <taxon>Pseudomonadota</taxon>
        <taxon>Betaproteobacteria</taxon>
        <taxon>Burkholderiales</taxon>
        <taxon>Burkholderiaceae</taxon>
        <taxon>Paraburkholderia</taxon>
    </lineage>
</organism>
<reference evidence="2 3" key="1">
    <citation type="submission" date="2017-01" db="EMBL/GenBank/DDBJ databases">
        <title>Whole-Genome Shotgun Sequencing of Two beta-Proteobacterial Species in Search of the Bulgecin Biosynthetic Cluster.</title>
        <authorList>
            <person name="Horsman M.E."/>
            <person name="Marous D.R."/>
            <person name="Li R."/>
            <person name="Oliver R.A."/>
            <person name="Byun B."/>
            <person name="Emrich S.J."/>
            <person name="Boggess B."/>
            <person name="Townsend C.A."/>
            <person name="Mobashery S."/>
        </authorList>
    </citation>
    <scope>NUCLEOTIDE SEQUENCE [LARGE SCALE GENOMIC DNA]</scope>
    <source>
        <strain evidence="2 3">ATCC 31363</strain>
    </source>
</reference>
<feature type="chain" id="PRO_5013172794" evidence="1">
    <location>
        <begin position="24"/>
        <end position="116"/>
    </location>
</feature>
<proteinExistence type="predicted"/>
<dbReference type="RefSeq" id="WP_096717822.1">
    <property type="nucleotide sequence ID" value="NZ_MTZV01000002.1"/>
</dbReference>